<evidence type="ECO:0000256" key="1">
    <source>
        <dbReference type="ARBA" id="ARBA00022723"/>
    </source>
</evidence>
<dbReference type="OrthoDB" id="347669at2759"/>
<dbReference type="GO" id="GO:0003676">
    <property type="term" value="F:nucleic acid binding"/>
    <property type="evidence" value="ECO:0007669"/>
    <property type="project" value="InterPro"/>
</dbReference>
<gene>
    <name evidence="7" type="ORF">ETH_00000825</name>
</gene>
<feature type="region of interest" description="Disordered" evidence="5">
    <location>
        <begin position="1"/>
        <end position="100"/>
    </location>
</feature>
<dbReference type="Pfam" id="PF12874">
    <property type="entry name" value="zf-met"/>
    <property type="match status" value="1"/>
</dbReference>
<feature type="region of interest" description="Disordered" evidence="5">
    <location>
        <begin position="287"/>
        <end position="382"/>
    </location>
</feature>
<feature type="domain" description="U1-type" evidence="6">
    <location>
        <begin position="234"/>
        <end position="268"/>
    </location>
</feature>
<feature type="compositionally biased region" description="Basic residues" evidence="5">
    <location>
        <begin position="345"/>
        <end position="354"/>
    </location>
</feature>
<evidence type="ECO:0000256" key="4">
    <source>
        <dbReference type="ARBA" id="ARBA00023242"/>
    </source>
</evidence>
<keyword evidence="8" id="KW-1185">Reference proteome</keyword>
<sequence>MMMPPLPHMGVQQQQQQQGAGGSAGSSSGAPDLLSTLKPCALPEDMPLPVSSRKAAAAAAAAADNDEDDTGGFDWRGLAQRTQQHQGQPKQQQHGNASEAVAAASQRIALITGNAAAAASAAAGAAVAAAATAATEAARQKHEAERAGPQDGTDALGRRVWDKEYYSEKAREKALTGVDAILELLPKPKEKPKAPPLPPCGYRQQLQQRTFKLDFEREVGRTKMVTLQTPRMQQGGFWCDICECLCKDSQAYLDHINGRNHNRLLGMSMRVERVPLAKVKAKLQALRQSQGTAAEPAEKTKAESGPAKIGGAPYGVEGGAPEAEDEFDRVKRRIEELQREQELKKQRKKERKKAAAAAGAAGGGSSNSVGTGKAAIKSAAADEAISNPDAAALAAMGLPTSFAGC</sequence>
<dbReference type="InterPro" id="IPR036236">
    <property type="entry name" value="Znf_C2H2_sf"/>
</dbReference>
<evidence type="ECO:0000313" key="8">
    <source>
        <dbReference type="Proteomes" id="UP000030747"/>
    </source>
</evidence>
<evidence type="ECO:0000256" key="5">
    <source>
        <dbReference type="SAM" id="MobiDB-lite"/>
    </source>
</evidence>
<dbReference type="GeneID" id="25249384"/>
<evidence type="ECO:0000256" key="2">
    <source>
        <dbReference type="ARBA" id="ARBA00022771"/>
    </source>
</evidence>
<dbReference type="PANTHER" id="PTHR45986:SF1">
    <property type="entry name" value="ZINC FINGER MATRIN-TYPE PROTEIN 2"/>
    <property type="match status" value="1"/>
</dbReference>
<dbReference type="AlphaFoldDB" id="U6LCH9"/>
<reference evidence="7" key="2">
    <citation type="submission" date="2013-10" db="EMBL/GenBank/DDBJ databases">
        <authorList>
            <person name="Aslett M."/>
        </authorList>
    </citation>
    <scope>NUCLEOTIDE SEQUENCE [LARGE SCALE GENOMIC DNA]</scope>
    <source>
        <strain evidence="7">Houghton</strain>
    </source>
</reference>
<dbReference type="GO" id="GO:0008270">
    <property type="term" value="F:zinc ion binding"/>
    <property type="evidence" value="ECO:0007669"/>
    <property type="project" value="UniProtKB-KW"/>
</dbReference>
<accession>U6LCH9</accession>
<dbReference type="SMART" id="SM00451">
    <property type="entry name" value="ZnF_U1"/>
    <property type="match status" value="1"/>
</dbReference>
<dbReference type="RefSeq" id="XP_013236186.1">
    <property type="nucleotide sequence ID" value="XM_013380732.1"/>
</dbReference>
<protein>
    <recommendedName>
        <fullName evidence="6">U1-type domain-containing protein</fullName>
    </recommendedName>
</protein>
<dbReference type="VEuPathDB" id="ToxoDB:ETH2_0319300"/>
<dbReference type="OMA" id="RVWDKEY"/>
<dbReference type="Proteomes" id="UP000030747">
    <property type="component" value="Unassembled WGS sequence"/>
</dbReference>
<reference evidence="7" key="1">
    <citation type="submission" date="2013-10" db="EMBL/GenBank/DDBJ databases">
        <title>Genomic analysis of the causative agents of coccidiosis in chickens.</title>
        <authorList>
            <person name="Reid A.J."/>
            <person name="Blake D."/>
            <person name="Billington K."/>
            <person name="Browne H."/>
            <person name="Dunn M."/>
            <person name="Hung S."/>
            <person name="Kawahara F."/>
            <person name="Miranda-Saavedra D."/>
            <person name="Mourier T."/>
            <person name="Nagra H."/>
            <person name="Otto T.D."/>
            <person name="Rawlings N."/>
            <person name="Sanchez A."/>
            <person name="Sanders M."/>
            <person name="Subramaniam C."/>
            <person name="Tay Y."/>
            <person name="Dear P."/>
            <person name="Doerig C."/>
            <person name="Gruber A."/>
            <person name="Parkinson J."/>
            <person name="Shirley M."/>
            <person name="Wan K.L."/>
            <person name="Berriman M."/>
            <person name="Tomley F."/>
            <person name="Pain A."/>
        </authorList>
    </citation>
    <scope>NUCLEOTIDE SEQUENCE [LARGE SCALE GENOMIC DNA]</scope>
    <source>
        <strain evidence="7">Houghton</strain>
    </source>
</reference>
<keyword evidence="3" id="KW-0862">Zinc</keyword>
<dbReference type="InterPro" id="IPR003604">
    <property type="entry name" value="Matrin/U1-like-C_Znf_C2H2"/>
</dbReference>
<dbReference type="GO" id="GO:0000398">
    <property type="term" value="P:mRNA splicing, via spliceosome"/>
    <property type="evidence" value="ECO:0007669"/>
    <property type="project" value="InterPro"/>
</dbReference>
<dbReference type="GO" id="GO:0046540">
    <property type="term" value="C:U4/U6 x U5 tri-snRNP complex"/>
    <property type="evidence" value="ECO:0007669"/>
    <property type="project" value="TreeGrafter"/>
</dbReference>
<evidence type="ECO:0000313" key="7">
    <source>
        <dbReference type="EMBL" id="CDJ45440.1"/>
    </source>
</evidence>
<dbReference type="VEuPathDB" id="ToxoDB:ETH_00000825"/>
<feature type="compositionally biased region" description="Low complexity" evidence="5">
    <location>
        <begin position="80"/>
        <end position="93"/>
    </location>
</feature>
<dbReference type="InterPro" id="IPR040107">
    <property type="entry name" value="Snu23"/>
</dbReference>
<organism evidence="7 8">
    <name type="scientific">Eimeria tenella</name>
    <name type="common">Coccidian parasite</name>
    <dbReference type="NCBI Taxonomy" id="5802"/>
    <lineage>
        <taxon>Eukaryota</taxon>
        <taxon>Sar</taxon>
        <taxon>Alveolata</taxon>
        <taxon>Apicomplexa</taxon>
        <taxon>Conoidasida</taxon>
        <taxon>Coccidia</taxon>
        <taxon>Eucoccidiorida</taxon>
        <taxon>Eimeriorina</taxon>
        <taxon>Eimeriidae</taxon>
        <taxon>Eimeria</taxon>
    </lineage>
</organism>
<feature type="compositionally biased region" description="Basic and acidic residues" evidence="5">
    <location>
        <begin position="333"/>
        <end position="344"/>
    </location>
</feature>
<dbReference type="GO" id="GO:0005681">
    <property type="term" value="C:spliceosomal complex"/>
    <property type="evidence" value="ECO:0007669"/>
    <property type="project" value="InterPro"/>
</dbReference>
<dbReference type="EMBL" id="HG678261">
    <property type="protein sequence ID" value="CDJ45440.1"/>
    <property type="molecule type" value="Genomic_DNA"/>
</dbReference>
<dbReference type="InterPro" id="IPR013087">
    <property type="entry name" value="Znf_C2H2_type"/>
</dbReference>
<proteinExistence type="predicted"/>
<keyword evidence="4" id="KW-0539">Nucleus</keyword>
<feature type="compositionally biased region" description="Low complexity" evidence="5">
    <location>
        <begin position="373"/>
        <end position="382"/>
    </location>
</feature>
<evidence type="ECO:0000256" key="3">
    <source>
        <dbReference type="ARBA" id="ARBA00022833"/>
    </source>
</evidence>
<name>U6LCH9_EIMTE</name>
<evidence type="ECO:0000259" key="6">
    <source>
        <dbReference type="SMART" id="SM00451"/>
    </source>
</evidence>
<dbReference type="PANTHER" id="PTHR45986">
    <property type="entry name" value="ZINC FINGER MATRIN-TYPE PROTEIN 2"/>
    <property type="match status" value="1"/>
</dbReference>
<keyword evidence="1" id="KW-0479">Metal-binding</keyword>
<dbReference type="SUPFAM" id="SSF57667">
    <property type="entry name" value="beta-beta-alpha zinc fingers"/>
    <property type="match status" value="1"/>
</dbReference>
<keyword evidence="2" id="KW-0863">Zinc-finger</keyword>